<organism evidence="1 2">
    <name type="scientific">Plantactinospora mayteni</name>
    <dbReference type="NCBI Taxonomy" id="566021"/>
    <lineage>
        <taxon>Bacteria</taxon>
        <taxon>Bacillati</taxon>
        <taxon>Actinomycetota</taxon>
        <taxon>Actinomycetes</taxon>
        <taxon>Micromonosporales</taxon>
        <taxon>Micromonosporaceae</taxon>
        <taxon>Plantactinospora</taxon>
    </lineage>
</organism>
<keyword evidence="2" id="KW-1185">Reference proteome</keyword>
<sequence>MLLRAGAAPTVVTTAINRTDTESTANDREHPMLWQASSRAWRQQPYASAGYAMPGRPVHLSAGECAELGGWRT</sequence>
<gene>
    <name evidence="1" type="ORF">Pma05_73890</name>
</gene>
<name>A0ABQ4F1M7_9ACTN</name>
<accession>A0ABQ4F1M7</accession>
<evidence type="ECO:0000313" key="1">
    <source>
        <dbReference type="EMBL" id="GIH00817.1"/>
    </source>
</evidence>
<protein>
    <submittedName>
        <fullName evidence="1">Uncharacterized protein</fullName>
    </submittedName>
</protein>
<proteinExistence type="predicted"/>
<comment type="caution">
    <text evidence="1">The sequence shown here is derived from an EMBL/GenBank/DDBJ whole genome shotgun (WGS) entry which is preliminary data.</text>
</comment>
<dbReference type="Proteomes" id="UP000621500">
    <property type="component" value="Unassembled WGS sequence"/>
</dbReference>
<evidence type="ECO:0000313" key="2">
    <source>
        <dbReference type="Proteomes" id="UP000621500"/>
    </source>
</evidence>
<dbReference type="EMBL" id="BONX01000058">
    <property type="protein sequence ID" value="GIH00817.1"/>
    <property type="molecule type" value="Genomic_DNA"/>
</dbReference>
<reference evidence="1 2" key="1">
    <citation type="submission" date="2021-01" db="EMBL/GenBank/DDBJ databases">
        <title>Whole genome shotgun sequence of Plantactinospora mayteni NBRC 109088.</title>
        <authorList>
            <person name="Komaki H."/>
            <person name="Tamura T."/>
        </authorList>
    </citation>
    <scope>NUCLEOTIDE SEQUENCE [LARGE SCALE GENOMIC DNA]</scope>
    <source>
        <strain evidence="1 2">NBRC 109088</strain>
    </source>
</reference>